<dbReference type="GO" id="GO:0051537">
    <property type="term" value="F:2 iron, 2 sulfur cluster binding"/>
    <property type="evidence" value="ECO:0007669"/>
    <property type="project" value="UniProtKB-KW"/>
</dbReference>
<feature type="domain" description="Rieske" evidence="11">
    <location>
        <begin position="233"/>
        <end position="328"/>
    </location>
</feature>
<dbReference type="Pfam" id="PF00355">
    <property type="entry name" value="Rieske"/>
    <property type="match status" value="1"/>
</dbReference>
<dbReference type="PANTHER" id="PTHR21496:SF23">
    <property type="entry name" value="3-PHENYLPROPIONATE_CINNAMIC ACID DIOXYGENASE FERREDOXIN SUBUNIT"/>
    <property type="match status" value="1"/>
</dbReference>
<dbReference type="SUPFAM" id="SSF50022">
    <property type="entry name" value="ISP domain"/>
    <property type="match status" value="1"/>
</dbReference>
<feature type="transmembrane region" description="Helical" evidence="10">
    <location>
        <begin position="15"/>
        <end position="33"/>
    </location>
</feature>
<keyword evidence="4" id="KW-0479">Metal-binding</keyword>
<organism evidence="12 13">
    <name type="scientific">Roseivivax jejudonensis</name>
    <dbReference type="NCBI Taxonomy" id="1529041"/>
    <lineage>
        <taxon>Bacteria</taxon>
        <taxon>Pseudomonadati</taxon>
        <taxon>Pseudomonadota</taxon>
        <taxon>Alphaproteobacteria</taxon>
        <taxon>Rhodobacterales</taxon>
        <taxon>Roseobacteraceae</taxon>
        <taxon>Roseivivax</taxon>
    </lineage>
</organism>
<proteinExistence type="predicted"/>
<dbReference type="Gene3D" id="2.102.10.10">
    <property type="entry name" value="Rieske [2Fe-2S] iron-sulphur domain"/>
    <property type="match status" value="1"/>
</dbReference>
<comment type="subcellular location">
    <subcellularLocation>
        <location evidence="1">Membrane</location>
        <topology evidence="1">Multi-pass membrane protein</topology>
    </subcellularLocation>
</comment>
<keyword evidence="13" id="KW-1185">Reference proteome</keyword>
<protein>
    <submittedName>
        <fullName evidence="12">Naphthalene 1,2-dioxygenase/salicylate 5-hydroxylase systems, ferredoxin component</fullName>
    </submittedName>
</protein>
<evidence type="ECO:0000313" key="13">
    <source>
        <dbReference type="Proteomes" id="UP000193570"/>
    </source>
</evidence>
<dbReference type="AlphaFoldDB" id="A0A1X6Y473"/>
<reference evidence="12 13" key="1">
    <citation type="submission" date="2017-03" db="EMBL/GenBank/DDBJ databases">
        <authorList>
            <person name="Afonso C.L."/>
            <person name="Miller P.J."/>
            <person name="Scott M.A."/>
            <person name="Spackman E."/>
            <person name="Goraichik I."/>
            <person name="Dimitrov K.M."/>
            <person name="Suarez D.L."/>
            <person name="Swayne D.E."/>
        </authorList>
    </citation>
    <scope>NUCLEOTIDE SEQUENCE [LARGE SCALE GENOMIC DNA]</scope>
    <source>
        <strain evidence="12 13">CECT 8625</strain>
    </source>
</reference>
<keyword evidence="2 10" id="KW-0812">Transmembrane</keyword>
<gene>
    <name evidence="12" type="primary">nagAb_1</name>
    <name evidence="12" type="ORF">ROJ8625_00206</name>
</gene>
<feature type="region of interest" description="Disordered" evidence="9">
    <location>
        <begin position="326"/>
        <end position="350"/>
    </location>
</feature>
<feature type="transmembrane region" description="Helical" evidence="10">
    <location>
        <begin position="131"/>
        <end position="152"/>
    </location>
</feature>
<dbReference type="InterPro" id="IPR017941">
    <property type="entry name" value="Rieske_2Fe-2S"/>
</dbReference>
<feature type="transmembrane region" description="Helical" evidence="10">
    <location>
        <begin position="173"/>
        <end position="192"/>
    </location>
</feature>
<dbReference type="InterPro" id="IPR013130">
    <property type="entry name" value="Fe3_Rdtase_TM_dom"/>
</dbReference>
<keyword evidence="12" id="KW-0223">Dioxygenase</keyword>
<evidence type="ECO:0000256" key="3">
    <source>
        <dbReference type="ARBA" id="ARBA00022714"/>
    </source>
</evidence>
<feature type="transmembrane region" description="Helical" evidence="10">
    <location>
        <begin position="198"/>
        <end position="219"/>
    </location>
</feature>
<keyword evidence="12" id="KW-0560">Oxidoreductase</keyword>
<evidence type="ECO:0000256" key="8">
    <source>
        <dbReference type="ARBA" id="ARBA00023136"/>
    </source>
</evidence>
<feature type="compositionally biased region" description="Pro residues" evidence="9">
    <location>
        <begin position="332"/>
        <end position="341"/>
    </location>
</feature>
<name>A0A1X6Y473_9RHOB</name>
<evidence type="ECO:0000256" key="2">
    <source>
        <dbReference type="ARBA" id="ARBA00022692"/>
    </source>
</evidence>
<dbReference type="PANTHER" id="PTHR21496">
    <property type="entry name" value="FERREDOXIN-RELATED"/>
    <property type="match status" value="1"/>
</dbReference>
<evidence type="ECO:0000259" key="11">
    <source>
        <dbReference type="PROSITE" id="PS51296"/>
    </source>
</evidence>
<evidence type="ECO:0000256" key="4">
    <source>
        <dbReference type="ARBA" id="ARBA00022723"/>
    </source>
</evidence>
<dbReference type="GO" id="GO:0016020">
    <property type="term" value="C:membrane"/>
    <property type="evidence" value="ECO:0007669"/>
    <property type="project" value="UniProtKB-SubCell"/>
</dbReference>
<feature type="transmembrane region" description="Helical" evidence="10">
    <location>
        <begin position="90"/>
        <end position="111"/>
    </location>
</feature>
<dbReference type="GO" id="GO:0051213">
    <property type="term" value="F:dioxygenase activity"/>
    <property type="evidence" value="ECO:0007669"/>
    <property type="project" value="UniProtKB-KW"/>
</dbReference>
<evidence type="ECO:0000256" key="5">
    <source>
        <dbReference type="ARBA" id="ARBA00022989"/>
    </source>
</evidence>
<dbReference type="Proteomes" id="UP000193570">
    <property type="component" value="Unassembled WGS sequence"/>
</dbReference>
<dbReference type="EMBL" id="FWFK01000001">
    <property type="protein sequence ID" value="SLN10369.1"/>
    <property type="molecule type" value="Genomic_DNA"/>
</dbReference>
<dbReference type="RefSeq" id="WP_085789992.1">
    <property type="nucleotide sequence ID" value="NZ_FWFK01000001.1"/>
</dbReference>
<keyword evidence="6" id="KW-0408">Iron</keyword>
<feature type="transmembrane region" description="Helical" evidence="10">
    <location>
        <begin position="53"/>
        <end position="74"/>
    </location>
</feature>
<evidence type="ECO:0000256" key="7">
    <source>
        <dbReference type="ARBA" id="ARBA00023014"/>
    </source>
</evidence>
<dbReference type="OrthoDB" id="9794175at2"/>
<dbReference type="Pfam" id="PF01794">
    <property type="entry name" value="Ferric_reduct"/>
    <property type="match status" value="1"/>
</dbReference>
<keyword evidence="7" id="KW-0411">Iron-sulfur</keyword>
<sequence length="350" mass="38127">MSVRYIPVQWNRFKWGYDAALLASVGVFLWAFLRVTPEDLGHERDVSGAIRNARAFGACAFVMLTGILCIGPLARLDTRFLPLLYNRRHFGVVTAAVALTHFSFVLDWYFAFSPAGKYEALLFANTSFTNGVAGFPFEAFGIFALLSLLILAATSHDFWMKFLTPPVWKGLHYLIYPAYAAVVAHVAWGALLDQENTTFAWVVHVGALLVVGLHLGAALSGRDAAKPRTAGWVDAGDPATIPEGRARIVTLASGDRVAVFRHEGALSAISNACAHQNGPLGEGRIIDCLVTCPWHGFQYDVRTGRSPAPFTEKVPTYALRLEGGRLLVSPDADPPGTPQRPVPVHRGRTT</sequence>
<keyword evidence="8 10" id="KW-0472">Membrane</keyword>
<keyword evidence="3" id="KW-0001">2Fe-2S</keyword>
<evidence type="ECO:0000256" key="6">
    <source>
        <dbReference type="ARBA" id="ARBA00023004"/>
    </source>
</evidence>
<evidence type="ECO:0000256" key="10">
    <source>
        <dbReference type="SAM" id="Phobius"/>
    </source>
</evidence>
<keyword evidence="5 10" id="KW-1133">Transmembrane helix</keyword>
<accession>A0A1X6Y473</accession>
<evidence type="ECO:0000256" key="1">
    <source>
        <dbReference type="ARBA" id="ARBA00004141"/>
    </source>
</evidence>
<dbReference type="GO" id="GO:0046872">
    <property type="term" value="F:metal ion binding"/>
    <property type="evidence" value="ECO:0007669"/>
    <property type="project" value="UniProtKB-KW"/>
</dbReference>
<evidence type="ECO:0000256" key="9">
    <source>
        <dbReference type="SAM" id="MobiDB-lite"/>
    </source>
</evidence>
<evidence type="ECO:0000313" key="12">
    <source>
        <dbReference type="EMBL" id="SLN10369.1"/>
    </source>
</evidence>
<dbReference type="InterPro" id="IPR036922">
    <property type="entry name" value="Rieske_2Fe-2S_sf"/>
</dbReference>
<dbReference type="PROSITE" id="PS51296">
    <property type="entry name" value="RIESKE"/>
    <property type="match status" value="1"/>
</dbReference>